<dbReference type="RefSeq" id="WP_214719653.1">
    <property type="nucleotide sequence ID" value="NZ_CP183077.1"/>
</dbReference>
<dbReference type="InterPro" id="IPR029063">
    <property type="entry name" value="SAM-dependent_MTases_sf"/>
</dbReference>
<sequence length="261" mass="29522">MTYIVTTCLRPTEATIERAAAHAATYDVRFIPRRKHSIDTLKQRHQTGVLVFDKRRVEYTPLDGDEPFFFHPSSSVFRVKQLARGGNDPLVDAAAIKPGDRVLDCTLGLGSDSIVLSHAVGPTGRAVGLESEFVTAMLVKEGLTVWKEKHDAVNEAMRRLEVVWMEALTYLKTCPDDSFDVVYFDPMFEKTISESVHLNPLRSLANTNPLSFELMTEARRVAARRIVLKAHFESETFETFGFKRIVRKTSKFHYGIIDVET</sequence>
<dbReference type="SUPFAM" id="SSF53335">
    <property type="entry name" value="S-adenosyl-L-methionine-dependent methyltransferases"/>
    <property type="match status" value="1"/>
</dbReference>
<dbReference type="Proteomes" id="UP001230807">
    <property type="component" value="Unassembled WGS sequence"/>
</dbReference>
<name>A0ABT7ML14_9BACL</name>
<evidence type="ECO:0000313" key="2">
    <source>
        <dbReference type="Proteomes" id="UP001230807"/>
    </source>
</evidence>
<reference evidence="1 2" key="1">
    <citation type="submission" date="2023-06" db="EMBL/GenBank/DDBJ databases">
        <title>Influencing factors and mechanism of Cr(VI) reduction by facultative anaerobic Exiguobacterium sp. PY14.</title>
        <authorList>
            <person name="Zou L."/>
        </authorList>
    </citation>
    <scope>NUCLEOTIDE SEQUENCE [LARGE SCALE GENOMIC DNA]</scope>
    <source>
        <strain evidence="1 2">PY14</strain>
    </source>
</reference>
<evidence type="ECO:0000313" key="1">
    <source>
        <dbReference type="EMBL" id="MDL5376100.1"/>
    </source>
</evidence>
<dbReference type="PANTHER" id="PTHR36112">
    <property type="entry name" value="RIBOSOMAL RNA SMALL SUBUNIT METHYLTRANSFERASE J"/>
    <property type="match status" value="1"/>
</dbReference>
<dbReference type="EC" id="2.1.1.-" evidence="1"/>
<protein>
    <submittedName>
        <fullName evidence="1">Class I SAM-dependent methyltransferase</fullName>
        <ecNumber evidence="1">2.1.1.-</ecNumber>
    </submittedName>
</protein>
<comment type="caution">
    <text evidence="1">The sequence shown here is derived from an EMBL/GenBank/DDBJ whole genome shotgun (WGS) entry which is preliminary data.</text>
</comment>
<dbReference type="InterPro" id="IPR007536">
    <property type="entry name" value="16SrRNA_methylTrfase_J"/>
</dbReference>
<proteinExistence type="predicted"/>
<dbReference type="Pfam" id="PF04445">
    <property type="entry name" value="SAM_MT"/>
    <property type="match status" value="1"/>
</dbReference>
<keyword evidence="2" id="KW-1185">Reference proteome</keyword>
<dbReference type="PANTHER" id="PTHR36112:SF1">
    <property type="entry name" value="RIBOSOMAL RNA SMALL SUBUNIT METHYLTRANSFERASE J"/>
    <property type="match status" value="1"/>
</dbReference>
<gene>
    <name evidence="1" type="ORF">QR695_03645</name>
</gene>
<organism evidence="1 2">
    <name type="scientific">Exiguobacterium mexicanum</name>
    <dbReference type="NCBI Taxonomy" id="340146"/>
    <lineage>
        <taxon>Bacteria</taxon>
        <taxon>Bacillati</taxon>
        <taxon>Bacillota</taxon>
        <taxon>Bacilli</taxon>
        <taxon>Bacillales</taxon>
        <taxon>Bacillales Family XII. Incertae Sedis</taxon>
        <taxon>Exiguobacterium</taxon>
    </lineage>
</organism>
<dbReference type="EMBL" id="JASWER010000001">
    <property type="protein sequence ID" value="MDL5376100.1"/>
    <property type="molecule type" value="Genomic_DNA"/>
</dbReference>
<dbReference type="Gene3D" id="3.40.50.150">
    <property type="entry name" value="Vaccinia Virus protein VP39"/>
    <property type="match status" value="1"/>
</dbReference>
<keyword evidence="1" id="KW-0808">Transferase</keyword>
<accession>A0ABT7ML14</accession>
<keyword evidence="1" id="KW-0489">Methyltransferase</keyword>
<dbReference type="GO" id="GO:0032259">
    <property type="term" value="P:methylation"/>
    <property type="evidence" value="ECO:0007669"/>
    <property type="project" value="UniProtKB-KW"/>
</dbReference>
<dbReference type="GO" id="GO:0008168">
    <property type="term" value="F:methyltransferase activity"/>
    <property type="evidence" value="ECO:0007669"/>
    <property type="project" value="UniProtKB-KW"/>
</dbReference>